<keyword evidence="4" id="KW-0862">Zinc</keyword>
<dbReference type="EnsemblMetazoa" id="AAEL024462-RA">
    <property type="protein sequence ID" value="AAEL024462-PA"/>
    <property type="gene ID" value="AAEL024462"/>
</dbReference>
<proteinExistence type="predicted"/>
<sequence length="611" mass="69958">MAYDLLNIGPLAGKSTSPNTEPAITIRMTVQRLLGGIVKMVTIHGLPFEATEWEGFQEVVGPLLKAYNLTINRHNITKYVSKAAEGINFMISQELKGKMFSLKLDIVSKMYRSMLGINCQYINNSGVVVKRNLGIIELHNRHTSQNLKEELMKVLRCFSVDVRQIITITIDNASNMVKLVKLLSDESENAYEFCDTETDDVNTLEIEDDDFNALDSDVPEKPAVLEWVRALEDFAPDEFVAAVRCGAHTTQLVVHDVCKEEDHKETLKDIRKKVKKFRSTEYKAFFDVSEGASYPSLPNETRWNSDYKMQLKLNKERSFFEKLGAQYPDLDLSNCWDYIENYVAAFEPLYICTIAVQKLETTLSDFFIEWIRAYGSIFELDDSNRFKKQLITAMDHRQRKLFCNRFFRVAIYFDPRLNFNGSTLLSQAQKEDVVQFCLQTWTRIKSEAKTGNIAHDDKDPTTNNTSGAEGSSNSKFSLNNYLTRTIGLGSPQTVQLTSLEQRIRSIQYQQRIDADQPFSVIKYWAAKRFDDSQIWELAKVILGVPGTQCSIERDFNLFNSTLTKSRNKLSSKSIQDILMVRTNKTLVKPALVYMLDKDKNTLEEFTTVSDT</sequence>
<evidence type="ECO:0000256" key="5">
    <source>
        <dbReference type="ARBA" id="ARBA00023242"/>
    </source>
</evidence>
<evidence type="ECO:0000256" key="4">
    <source>
        <dbReference type="ARBA" id="ARBA00022833"/>
    </source>
</evidence>
<dbReference type="InterPro" id="IPR052035">
    <property type="entry name" value="ZnF_BED_domain_contain"/>
</dbReference>
<evidence type="ECO:0000313" key="9">
    <source>
        <dbReference type="Proteomes" id="UP000008820"/>
    </source>
</evidence>
<dbReference type="PANTHER" id="PTHR46481">
    <property type="entry name" value="ZINC FINGER BED DOMAIN-CONTAINING PROTEIN 4"/>
    <property type="match status" value="1"/>
</dbReference>
<dbReference type="AlphaFoldDB" id="A0A6I8U5G5"/>
<keyword evidence="3" id="KW-0863">Zinc-finger</keyword>
<gene>
    <name evidence="8" type="primary">110679476</name>
</gene>
<dbReference type="GO" id="GO:0005634">
    <property type="term" value="C:nucleus"/>
    <property type="evidence" value="ECO:0007669"/>
    <property type="project" value="UniProtKB-SubCell"/>
</dbReference>
<name>A0A6I8U5G5_AEDAE</name>
<dbReference type="InterPro" id="IPR012337">
    <property type="entry name" value="RNaseH-like_sf"/>
</dbReference>
<accession>A0A6I8U5G5</accession>
<organism evidence="8 9">
    <name type="scientific">Aedes aegypti</name>
    <name type="common">Yellowfever mosquito</name>
    <name type="synonym">Culex aegypti</name>
    <dbReference type="NCBI Taxonomy" id="7159"/>
    <lineage>
        <taxon>Eukaryota</taxon>
        <taxon>Metazoa</taxon>
        <taxon>Ecdysozoa</taxon>
        <taxon>Arthropoda</taxon>
        <taxon>Hexapoda</taxon>
        <taxon>Insecta</taxon>
        <taxon>Pterygota</taxon>
        <taxon>Neoptera</taxon>
        <taxon>Endopterygota</taxon>
        <taxon>Diptera</taxon>
        <taxon>Nematocera</taxon>
        <taxon>Culicoidea</taxon>
        <taxon>Culicidae</taxon>
        <taxon>Culicinae</taxon>
        <taxon>Aedini</taxon>
        <taxon>Aedes</taxon>
        <taxon>Stegomyia</taxon>
    </lineage>
</organism>
<evidence type="ECO:0000259" key="7">
    <source>
        <dbReference type="Pfam" id="PF05699"/>
    </source>
</evidence>
<keyword evidence="5" id="KW-0539">Nucleus</keyword>
<dbReference type="InterPro" id="IPR008906">
    <property type="entry name" value="HATC_C_dom"/>
</dbReference>
<feature type="region of interest" description="Disordered" evidence="6">
    <location>
        <begin position="451"/>
        <end position="472"/>
    </location>
</feature>
<reference evidence="8" key="2">
    <citation type="submission" date="2020-05" db="UniProtKB">
        <authorList>
            <consortium name="EnsemblMetazoa"/>
        </authorList>
    </citation>
    <scope>IDENTIFICATION</scope>
    <source>
        <strain evidence="8">LVP_AGWG</strain>
    </source>
</reference>
<evidence type="ECO:0000256" key="6">
    <source>
        <dbReference type="SAM" id="MobiDB-lite"/>
    </source>
</evidence>
<keyword evidence="9" id="KW-1185">Reference proteome</keyword>
<feature type="compositionally biased region" description="Polar residues" evidence="6">
    <location>
        <begin position="461"/>
        <end position="472"/>
    </location>
</feature>
<keyword evidence="2" id="KW-0479">Metal-binding</keyword>
<comment type="subcellular location">
    <subcellularLocation>
        <location evidence="1">Nucleus</location>
    </subcellularLocation>
</comment>
<evidence type="ECO:0000256" key="3">
    <source>
        <dbReference type="ARBA" id="ARBA00022771"/>
    </source>
</evidence>
<protein>
    <recommendedName>
        <fullName evidence="7">HAT C-terminal dimerisation domain-containing protein</fullName>
    </recommendedName>
</protein>
<evidence type="ECO:0000256" key="2">
    <source>
        <dbReference type="ARBA" id="ARBA00022723"/>
    </source>
</evidence>
<dbReference type="OrthoDB" id="7787952at2759"/>
<feature type="compositionally biased region" description="Basic and acidic residues" evidence="6">
    <location>
        <begin position="451"/>
        <end position="460"/>
    </location>
</feature>
<dbReference type="GO" id="GO:0008270">
    <property type="term" value="F:zinc ion binding"/>
    <property type="evidence" value="ECO:0007669"/>
    <property type="project" value="UniProtKB-KW"/>
</dbReference>
<reference evidence="8 9" key="1">
    <citation type="submission" date="2017-06" db="EMBL/GenBank/DDBJ databases">
        <title>Aedes aegypti genome working group (AGWG) sequencing and assembly.</title>
        <authorList>
            <consortium name="Aedes aegypti Genome Working Group (AGWG)"/>
            <person name="Matthews B.J."/>
        </authorList>
    </citation>
    <scope>NUCLEOTIDE SEQUENCE [LARGE SCALE GENOMIC DNA]</scope>
    <source>
        <strain evidence="8 9">LVP_AGWG</strain>
    </source>
</reference>
<evidence type="ECO:0000313" key="8">
    <source>
        <dbReference type="EnsemblMetazoa" id="AAEL024462-PA"/>
    </source>
</evidence>
<dbReference type="Pfam" id="PF05699">
    <property type="entry name" value="Dimer_Tnp_hAT"/>
    <property type="match status" value="1"/>
</dbReference>
<dbReference type="InParanoid" id="A0A6I8U5G5"/>
<dbReference type="SUPFAM" id="SSF53098">
    <property type="entry name" value="Ribonuclease H-like"/>
    <property type="match status" value="1"/>
</dbReference>
<evidence type="ECO:0000256" key="1">
    <source>
        <dbReference type="ARBA" id="ARBA00004123"/>
    </source>
</evidence>
<dbReference type="Proteomes" id="UP000008820">
    <property type="component" value="Chromosome 3"/>
</dbReference>
<dbReference type="GO" id="GO:0046983">
    <property type="term" value="F:protein dimerization activity"/>
    <property type="evidence" value="ECO:0007669"/>
    <property type="project" value="InterPro"/>
</dbReference>
<dbReference type="PANTHER" id="PTHR46481:SF10">
    <property type="entry name" value="ZINC FINGER BED DOMAIN-CONTAINING PROTEIN 39"/>
    <property type="match status" value="1"/>
</dbReference>
<feature type="domain" description="HAT C-terminal dimerisation" evidence="7">
    <location>
        <begin position="512"/>
        <end position="582"/>
    </location>
</feature>